<gene>
    <name evidence="10" type="ORF">EDM02_00655</name>
</gene>
<keyword evidence="5 9" id="KW-0547">Nucleotide-binding</keyword>
<evidence type="ECO:0000256" key="2">
    <source>
        <dbReference type="ARBA" id="ARBA00007127"/>
    </source>
</evidence>
<dbReference type="RefSeq" id="WP_123662246.1">
    <property type="nucleotide sequence ID" value="NZ_RARA01000014.1"/>
</dbReference>
<comment type="caution">
    <text evidence="10">The sequence shown here is derived from an EMBL/GenBank/DDBJ whole genome shotgun (WGS) entry which is preliminary data.</text>
</comment>
<dbReference type="Pfam" id="PF03219">
    <property type="entry name" value="TLC"/>
    <property type="match status" value="1"/>
</dbReference>
<reference evidence="10 11" key="1">
    <citation type="submission" date="2018-09" db="EMBL/GenBank/DDBJ databases">
        <title>Comparative Genomics of Wolbachia-Cardinium Dual Endosymbiosis in a Plant-Parasitic Nematode.</title>
        <authorList>
            <person name="Brown A.M.V."/>
            <person name="Wasala S.K."/>
            <person name="Howe D.K."/>
            <person name="Peetz A.B."/>
            <person name="Zasada I.A."/>
            <person name="Denver D.R."/>
        </authorList>
    </citation>
    <scope>NUCLEOTIDE SEQUENCE [LARGE SCALE GENOMIC DNA]</scope>
    <source>
        <strain evidence="10 11">Pp_1</strain>
    </source>
</reference>
<feature type="transmembrane region" description="Helical" evidence="9">
    <location>
        <begin position="95"/>
        <end position="115"/>
    </location>
</feature>
<dbReference type="GO" id="GO:0005471">
    <property type="term" value="F:ATP:ADP antiporter activity"/>
    <property type="evidence" value="ECO:0007669"/>
    <property type="project" value="InterPro"/>
</dbReference>
<dbReference type="InterPro" id="IPR004667">
    <property type="entry name" value="ADP_ATP_car_bac_type"/>
</dbReference>
<dbReference type="AlphaFoldDB" id="A0A3N2QD69"/>
<dbReference type="GO" id="GO:0005524">
    <property type="term" value="F:ATP binding"/>
    <property type="evidence" value="ECO:0007669"/>
    <property type="project" value="UniProtKB-KW"/>
</dbReference>
<feature type="transmembrane region" description="Helical" evidence="9">
    <location>
        <begin position="276"/>
        <end position="294"/>
    </location>
</feature>
<keyword evidence="11" id="KW-1185">Reference proteome</keyword>
<dbReference type="GO" id="GO:0016020">
    <property type="term" value="C:membrane"/>
    <property type="evidence" value="ECO:0007669"/>
    <property type="project" value="UniProtKB-SubCell"/>
</dbReference>
<sequence>MTQYFFLSYLKRWLQFIFPIKKTERKKVVLLLFLKFLISFVYCILTALKDTALITASHSAAEVIPIVKGSIIFPISIGALVLYTKLNNHYKQSTIFYGTVLFFLALILLYGFVLYPNANKVSPHTIADALSIYTAGKHLHWIAVFRHWIHVLFFVVAELWGQIALTVLYWSFVNSVCTIQDAKRFYALLIAAGDVALISTAPLIIAYTQKYSHIDFLCTVQVLIGYVTFFCLIIIFIYYLANRSIKRDIPVGLGKTSTKLQLSLWDSLKHVASSRYLVGVAIMVVSCGLSINIVEGIWKSYLKELFPKAADYQSFVSECTFWTGIIALIFSLFFSGGMLRKFGWKATARVTPVVVGVMGQLFFLMSYIKNNVLYLTNWLEPKLILYIAIFGGIQNVIAKAVKYAFFDKTAQMAYIPLDPETKIKGKAAVDLLGSRLGKAGSSWIQIALLEIFHTNSIQPLSGVLFIFLLITTICWYQSIDYVDKKLTLLEV</sequence>
<accession>A0A3N2QD69</accession>
<keyword evidence="7 9" id="KW-1133">Transmembrane helix</keyword>
<dbReference type="OrthoDB" id="975242at2"/>
<evidence type="ECO:0000256" key="3">
    <source>
        <dbReference type="ARBA" id="ARBA00022448"/>
    </source>
</evidence>
<dbReference type="EMBL" id="RARA01000014">
    <property type="protein sequence ID" value="ROT47756.1"/>
    <property type="molecule type" value="Genomic_DNA"/>
</dbReference>
<feature type="transmembrane region" description="Helical" evidence="9">
    <location>
        <begin position="63"/>
        <end position="83"/>
    </location>
</feature>
<keyword evidence="8 9" id="KW-0472">Membrane</keyword>
<evidence type="ECO:0000313" key="11">
    <source>
        <dbReference type="Proteomes" id="UP000270927"/>
    </source>
</evidence>
<proteinExistence type="inferred from homology"/>
<comment type="subcellular location">
    <subcellularLocation>
        <location evidence="1 9">Membrane</location>
        <topology evidence="1 9">Multi-pass membrane protein</topology>
    </subcellularLocation>
</comment>
<feature type="transmembrane region" description="Helical" evidence="9">
    <location>
        <begin position="185"/>
        <end position="208"/>
    </location>
</feature>
<feature type="transmembrane region" description="Helical" evidence="9">
    <location>
        <begin position="383"/>
        <end position="405"/>
    </location>
</feature>
<evidence type="ECO:0000256" key="1">
    <source>
        <dbReference type="ARBA" id="ARBA00004141"/>
    </source>
</evidence>
<evidence type="ECO:0000256" key="7">
    <source>
        <dbReference type="ARBA" id="ARBA00022989"/>
    </source>
</evidence>
<comment type="similarity">
    <text evidence="2 9">Belongs to the ADP/ATP translocase tlc family.</text>
</comment>
<feature type="transmembrane region" description="Helical" evidence="9">
    <location>
        <begin position="28"/>
        <end position="48"/>
    </location>
</feature>
<dbReference type="PANTHER" id="PTHR31187:SF1">
    <property type="entry name" value="ADP,ATP CARRIER PROTEIN 1"/>
    <property type="match status" value="1"/>
</dbReference>
<feature type="transmembrane region" description="Helical" evidence="9">
    <location>
        <begin position="346"/>
        <end position="368"/>
    </location>
</feature>
<keyword evidence="4 9" id="KW-0812">Transmembrane</keyword>
<organism evidence="10 11">
    <name type="scientific">Candidatus Cardinium hertigii</name>
    <dbReference type="NCBI Taxonomy" id="247481"/>
    <lineage>
        <taxon>Bacteria</taxon>
        <taxon>Pseudomonadati</taxon>
        <taxon>Bacteroidota</taxon>
        <taxon>Cytophagia</taxon>
        <taxon>Cytophagales</taxon>
        <taxon>Amoebophilaceae</taxon>
        <taxon>Candidatus Cardinium</taxon>
    </lineage>
</organism>
<dbReference type="PANTHER" id="PTHR31187">
    <property type="match status" value="1"/>
</dbReference>
<feature type="transmembrane region" description="Helical" evidence="9">
    <location>
        <begin position="460"/>
        <end position="479"/>
    </location>
</feature>
<feature type="transmembrane region" description="Helical" evidence="9">
    <location>
        <begin position="314"/>
        <end position="334"/>
    </location>
</feature>
<dbReference type="Proteomes" id="UP000270927">
    <property type="component" value="Unassembled WGS sequence"/>
</dbReference>
<keyword evidence="6 9" id="KW-0067">ATP-binding</keyword>
<evidence type="ECO:0000313" key="10">
    <source>
        <dbReference type="EMBL" id="ROT47756.1"/>
    </source>
</evidence>
<evidence type="ECO:0000256" key="5">
    <source>
        <dbReference type="ARBA" id="ARBA00022741"/>
    </source>
</evidence>
<name>A0A3N2QD69_9BACT</name>
<keyword evidence="3 9" id="KW-0813">Transport</keyword>
<feature type="transmembrane region" description="Helical" evidence="9">
    <location>
        <begin position="220"/>
        <end position="241"/>
    </location>
</feature>
<feature type="transmembrane region" description="Helical" evidence="9">
    <location>
        <begin position="148"/>
        <end position="173"/>
    </location>
</feature>
<evidence type="ECO:0000256" key="4">
    <source>
        <dbReference type="ARBA" id="ARBA00022692"/>
    </source>
</evidence>
<protein>
    <recommendedName>
        <fullName evidence="9">ADP,ATP carrier protein</fullName>
    </recommendedName>
</protein>
<evidence type="ECO:0000256" key="9">
    <source>
        <dbReference type="RuleBase" id="RU363121"/>
    </source>
</evidence>
<evidence type="ECO:0000256" key="6">
    <source>
        <dbReference type="ARBA" id="ARBA00022840"/>
    </source>
</evidence>
<evidence type="ECO:0000256" key="8">
    <source>
        <dbReference type="ARBA" id="ARBA00023136"/>
    </source>
</evidence>